<dbReference type="EMBL" id="BLXT01001916">
    <property type="protein sequence ID" value="GFN89158.1"/>
    <property type="molecule type" value="Genomic_DNA"/>
</dbReference>
<dbReference type="AlphaFoldDB" id="A0AAV3Z1H0"/>
<protein>
    <recommendedName>
        <fullName evidence="3">WIF domain-containing protein</fullName>
    </recommendedName>
</protein>
<gene>
    <name evidence="4" type="ORF">PoB_001566400</name>
</gene>
<dbReference type="Proteomes" id="UP000735302">
    <property type="component" value="Unassembled WGS sequence"/>
</dbReference>
<dbReference type="InterPro" id="IPR003306">
    <property type="entry name" value="WIF"/>
</dbReference>
<dbReference type="Gene3D" id="2.60.40.2170">
    <property type="entry name" value="Wnt, WIF domain"/>
    <property type="match status" value="1"/>
</dbReference>
<feature type="domain" description="WIF" evidence="3">
    <location>
        <begin position="1"/>
        <end position="128"/>
    </location>
</feature>
<comment type="caution">
    <text evidence="4">The sequence shown here is derived from an EMBL/GenBank/DDBJ whole genome shotgun (WGS) entry which is preliminary data.</text>
</comment>
<keyword evidence="2" id="KW-0325">Glycoprotein</keyword>
<evidence type="ECO:0000313" key="4">
    <source>
        <dbReference type="EMBL" id="GFN89158.1"/>
    </source>
</evidence>
<evidence type="ECO:0000256" key="1">
    <source>
        <dbReference type="ARBA" id="ARBA00022729"/>
    </source>
</evidence>
<dbReference type="InterPro" id="IPR038677">
    <property type="entry name" value="WIF_sf"/>
</dbReference>
<evidence type="ECO:0000259" key="3">
    <source>
        <dbReference type="PROSITE" id="PS50814"/>
    </source>
</evidence>
<name>A0AAV3Z1H0_9GAST</name>
<evidence type="ECO:0000313" key="5">
    <source>
        <dbReference type="Proteomes" id="UP000735302"/>
    </source>
</evidence>
<keyword evidence="5" id="KW-1185">Reference proteome</keyword>
<reference evidence="4 5" key="1">
    <citation type="journal article" date="2021" name="Elife">
        <title>Chloroplast acquisition without the gene transfer in kleptoplastic sea slugs, Plakobranchus ocellatus.</title>
        <authorList>
            <person name="Maeda T."/>
            <person name="Takahashi S."/>
            <person name="Yoshida T."/>
            <person name="Shimamura S."/>
            <person name="Takaki Y."/>
            <person name="Nagai Y."/>
            <person name="Toyoda A."/>
            <person name="Suzuki Y."/>
            <person name="Arimoto A."/>
            <person name="Ishii H."/>
            <person name="Satoh N."/>
            <person name="Nishiyama T."/>
            <person name="Hasebe M."/>
            <person name="Maruyama T."/>
            <person name="Minagawa J."/>
            <person name="Obokata J."/>
            <person name="Shigenobu S."/>
        </authorList>
    </citation>
    <scope>NUCLEOTIDE SEQUENCE [LARGE SCALE GENOMIC DNA]</scope>
</reference>
<proteinExistence type="predicted"/>
<sequence length="189" mass="21638">MEVLFLVSGVEYELFYVRAGVINTYALSFEMPLKPSHNHMHFTWQSLGEKPEILYDIKFNVSNPRAMGQPTTNISESGTVPREVSVFKVNLPCTGTISAEIHINMIITVKMLPLANLTRLNFRRKKVCIKHSILFGLTSIRCSLRYSAQSELKVKPSPMIPERGARENRKRDQTVDVFWAYTYVRVALD</sequence>
<keyword evidence="1" id="KW-0732">Signal</keyword>
<organism evidence="4 5">
    <name type="scientific">Plakobranchus ocellatus</name>
    <dbReference type="NCBI Taxonomy" id="259542"/>
    <lineage>
        <taxon>Eukaryota</taxon>
        <taxon>Metazoa</taxon>
        <taxon>Spiralia</taxon>
        <taxon>Lophotrochozoa</taxon>
        <taxon>Mollusca</taxon>
        <taxon>Gastropoda</taxon>
        <taxon>Heterobranchia</taxon>
        <taxon>Euthyneura</taxon>
        <taxon>Panpulmonata</taxon>
        <taxon>Sacoglossa</taxon>
        <taxon>Placobranchoidea</taxon>
        <taxon>Plakobranchidae</taxon>
        <taxon>Plakobranchus</taxon>
    </lineage>
</organism>
<dbReference type="Pfam" id="PF02019">
    <property type="entry name" value="WIF"/>
    <property type="match status" value="1"/>
</dbReference>
<accession>A0AAV3Z1H0</accession>
<evidence type="ECO:0000256" key="2">
    <source>
        <dbReference type="ARBA" id="ARBA00023180"/>
    </source>
</evidence>
<dbReference type="PROSITE" id="PS50814">
    <property type="entry name" value="WIF"/>
    <property type="match status" value="1"/>
</dbReference>
<dbReference type="SMART" id="SM00469">
    <property type="entry name" value="WIF"/>
    <property type="match status" value="1"/>
</dbReference>